<proteinExistence type="predicted"/>
<reference evidence="2" key="1">
    <citation type="submission" date="2016-04" db="EMBL/GenBank/DDBJ databases">
        <authorList>
            <person name="Ray J."/>
            <person name="Price M."/>
            <person name="Deutschbauer A."/>
        </authorList>
    </citation>
    <scope>NUCLEOTIDE SEQUENCE [LARGE SCALE GENOMIC DNA]</scope>
    <source>
        <strain evidence="2">FW300-N2E2</strain>
    </source>
</reference>
<dbReference type="EMBL" id="CP015225">
    <property type="protein sequence ID" value="AMZ71441.1"/>
    <property type="molecule type" value="Genomic_DNA"/>
</dbReference>
<dbReference type="Proteomes" id="UP000076083">
    <property type="component" value="Chromosome"/>
</dbReference>
<name>A0A159ZXG2_PSEFL</name>
<organism evidence="1 2">
    <name type="scientific">Pseudomonas fluorescens</name>
    <dbReference type="NCBI Taxonomy" id="294"/>
    <lineage>
        <taxon>Bacteria</taxon>
        <taxon>Pseudomonadati</taxon>
        <taxon>Pseudomonadota</taxon>
        <taxon>Gammaproteobacteria</taxon>
        <taxon>Pseudomonadales</taxon>
        <taxon>Pseudomonadaceae</taxon>
        <taxon>Pseudomonas</taxon>
    </lineage>
</organism>
<evidence type="ECO:0000313" key="1">
    <source>
        <dbReference type="EMBL" id="AMZ71441.1"/>
    </source>
</evidence>
<sequence>MMGVDSVGMSLSLAAIDEELNTSLLGELLPPPFARRAMAFLLRESFNEFHSSHMPMVSEVFTKLVKALPTMIRDSHNNALKVSQANQWEAELAQLSWRTCSVVNAILSDCIALAQSGSDSLTALTLREHQRPDVIILPIAHDLLLVGSRGEIKDIEIGKINAASAACSDSFFIARNSCDSTDLASLIGQRCSLSIKKVIAEAITEIRPRDSSQPSTRSDITPLALSDHTNSFSFSLACQGFADGETASKLGDVMRAVAQEMSRDLPLSQLDGVTFAANYEAALETLDRGDARLPPDKTRPRSYGQAIAKCVHVIRDGKRKEHLVLNASIAVALLDADDENTAWALHVIVGMLADVAHSAMYEQRLPTMSEIAFDSMSRRLHVASSACPGRYFTARTSAFTDINAGERFATLCSDSLFSAQQEVQRAKQAYIIDQAMDQLLDTALLHVSSVLDHAAEWLGHRDGLPMQESFPGSSFPDSLKDQGLRDWLELFGLDLRRLYDADDQFTIENILALSRHVERLLWTMGLFPWPTEDGGLYMSLGPIT</sequence>
<dbReference type="AlphaFoldDB" id="A0A159ZXG2"/>
<accession>A0A159ZXG2</accession>
<gene>
    <name evidence="1" type="ORF">TK06_10205</name>
</gene>
<protein>
    <submittedName>
        <fullName evidence="1">Uncharacterized protein</fullName>
    </submittedName>
</protein>
<reference evidence="1 2" key="2">
    <citation type="journal article" date="2018" name="Nature">
        <title>Mutant phenotypes for thousands of bacterial genes of unknown function.</title>
        <authorList>
            <person name="Price M.N."/>
            <person name="Wetmore K.M."/>
            <person name="Waters R.J."/>
            <person name="Callaghan M."/>
            <person name="Ray J."/>
            <person name="Liu H."/>
            <person name="Kuehl J.V."/>
            <person name="Melnyk R.A."/>
            <person name="Lamson J.S."/>
            <person name="Suh Y."/>
            <person name="Carlson H.K."/>
            <person name="Esquivel Z."/>
            <person name="Sadeeshkumar H."/>
            <person name="Chakraborty R."/>
            <person name="Zane G.M."/>
            <person name="Rubin B.E."/>
            <person name="Wall J.D."/>
            <person name="Visel A."/>
            <person name="Bristow J."/>
            <person name="Blow M.J."/>
            <person name="Arkin A.P."/>
            <person name="Deutschbauer A.M."/>
        </authorList>
    </citation>
    <scope>NUCLEOTIDE SEQUENCE [LARGE SCALE GENOMIC DNA]</scope>
    <source>
        <strain evidence="1 2">FW300-N2E2</strain>
    </source>
</reference>
<evidence type="ECO:0000313" key="2">
    <source>
        <dbReference type="Proteomes" id="UP000076083"/>
    </source>
</evidence>